<accession>A0ABW4UXZ2</accession>
<organism evidence="1 2">
    <name type="scientific">Paenibacillus nicotianae</name>
    <dbReference type="NCBI Taxonomy" id="1526551"/>
    <lineage>
        <taxon>Bacteria</taxon>
        <taxon>Bacillati</taxon>
        <taxon>Bacillota</taxon>
        <taxon>Bacilli</taxon>
        <taxon>Bacillales</taxon>
        <taxon>Paenibacillaceae</taxon>
        <taxon>Paenibacillus</taxon>
    </lineage>
</organism>
<evidence type="ECO:0000313" key="2">
    <source>
        <dbReference type="Proteomes" id="UP001597403"/>
    </source>
</evidence>
<dbReference type="RefSeq" id="WP_204826103.1">
    <property type="nucleotide sequence ID" value="NZ_JBHUGF010000011.1"/>
</dbReference>
<gene>
    <name evidence="1" type="ORF">ACFSGI_20730</name>
</gene>
<reference evidence="2" key="1">
    <citation type="journal article" date="2019" name="Int. J. Syst. Evol. Microbiol.">
        <title>The Global Catalogue of Microorganisms (GCM) 10K type strain sequencing project: providing services to taxonomists for standard genome sequencing and annotation.</title>
        <authorList>
            <consortium name="The Broad Institute Genomics Platform"/>
            <consortium name="The Broad Institute Genome Sequencing Center for Infectious Disease"/>
            <person name="Wu L."/>
            <person name="Ma J."/>
        </authorList>
    </citation>
    <scope>NUCLEOTIDE SEQUENCE [LARGE SCALE GENOMIC DNA]</scope>
    <source>
        <strain evidence="2">CGMCC 1.15067</strain>
    </source>
</reference>
<protein>
    <submittedName>
        <fullName evidence="1">Uncharacterized protein</fullName>
    </submittedName>
</protein>
<proteinExistence type="predicted"/>
<keyword evidence="2" id="KW-1185">Reference proteome</keyword>
<name>A0ABW4UXZ2_9BACL</name>
<dbReference type="Proteomes" id="UP001597403">
    <property type="component" value="Unassembled WGS sequence"/>
</dbReference>
<dbReference type="EMBL" id="JBHUGF010000011">
    <property type="protein sequence ID" value="MFD1992403.1"/>
    <property type="molecule type" value="Genomic_DNA"/>
</dbReference>
<sequence>MIPFINYFELSTGDQIIAYQDDQEWEGIIEYQPDWPIESRYYIDLNKCIQRSVPSDIILAREEGIHSGWRFGYSTAQNQIIKALEINNVNSESIEKYSNYAIELLKEKYKSYAQKSTNKILKIEIDTNSNYLGFNKPIIFSEEMRYFGIVEGDRIVGYQDDQEWEGIVEYQADLPEEYRYYLDVDKCIETILPEEVYKARSDGAILGKGIGEIETKTIIAQAMFQDGLDIEKIQQYTDLSLTELKYIQKK</sequence>
<evidence type="ECO:0000313" key="1">
    <source>
        <dbReference type="EMBL" id="MFD1992403.1"/>
    </source>
</evidence>
<comment type="caution">
    <text evidence="1">The sequence shown here is derived from an EMBL/GenBank/DDBJ whole genome shotgun (WGS) entry which is preliminary data.</text>
</comment>